<evidence type="ECO:0000313" key="1">
    <source>
        <dbReference type="EMBL" id="GAA1512483.1"/>
    </source>
</evidence>
<accession>A0ABP4KY72</accession>
<evidence type="ECO:0000313" key="2">
    <source>
        <dbReference type="Proteomes" id="UP001501470"/>
    </source>
</evidence>
<dbReference type="Proteomes" id="UP001501470">
    <property type="component" value="Unassembled WGS sequence"/>
</dbReference>
<name>A0ABP4KY72_9ACTN</name>
<dbReference type="Pfam" id="PF10009">
    <property type="entry name" value="DUF2252"/>
    <property type="match status" value="1"/>
</dbReference>
<sequence>MSPAGRYRKGMIGSTGWAAPEALRAEGVQRRTSTPAKSLTEPRTAAGRDPVAVIAASNAERVAELVPIRVGRMISSPFAFLRGSAAVMAADLAGGADTGLHGYICGDAHAANFGFFASPERRLVMDVNDFDETVVGPWDWDLKRLTASIVSAGREAGLPEDECRDAARDCATGYRTALAELADMSLLEAYYLTTDHSTLEHFGIGDLADVFDRVRKKAKKNTSRRVAQKFTQRLDHDAWRFTPDPPILVPLDSTDSFRVIQSLEGYAATLEEEIRTLFGRYAVVDVAHRIVGLGSVGLRSYVVLLHGNHDEALVLQVKQARASALAPYLPPVPEQHAGERVVRGQRWMQTVSDVLLGWTSIDGVPYLVRQFRDMKGSIDPTTLRAGQLDDYARVCGVVLARAHAQSIDPRTLSGYCGAPDTADGDEFDEGFATFAAAYADQTEADHAALVAAVNAGKLPATTGV</sequence>
<dbReference type="InterPro" id="IPR018721">
    <property type="entry name" value="DUF2252"/>
</dbReference>
<protein>
    <submittedName>
        <fullName evidence="1">DUF2252 domain-containing protein</fullName>
    </submittedName>
</protein>
<proteinExistence type="predicted"/>
<dbReference type="PANTHER" id="PTHR39441:SF1">
    <property type="entry name" value="DUF2252 DOMAIN-CONTAINING PROTEIN"/>
    <property type="match status" value="1"/>
</dbReference>
<dbReference type="EMBL" id="BAAAQD010000004">
    <property type="protein sequence ID" value="GAA1512483.1"/>
    <property type="molecule type" value="Genomic_DNA"/>
</dbReference>
<gene>
    <name evidence="1" type="ORF">GCM10009827_028520</name>
</gene>
<dbReference type="PANTHER" id="PTHR39441">
    <property type="entry name" value="DUF2252 DOMAIN-CONTAINING PROTEIN"/>
    <property type="match status" value="1"/>
</dbReference>
<reference evidence="2" key="1">
    <citation type="journal article" date="2019" name="Int. J. Syst. Evol. Microbiol.">
        <title>The Global Catalogue of Microorganisms (GCM) 10K type strain sequencing project: providing services to taxonomists for standard genome sequencing and annotation.</title>
        <authorList>
            <consortium name="The Broad Institute Genomics Platform"/>
            <consortium name="The Broad Institute Genome Sequencing Center for Infectious Disease"/>
            <person name="Wu L."/>
            <person name="Ma J."/>
        </authorList>
    </citation>
    <scope>NUCLEOTIDE SEQUENCE [LARGE SCALE GENOMIC DNA]</scope>
    <source>
        <strain evidence="2">JCM 15933</strain>
    </source>
</reference>
<comment type="caution">
    <text evidence="1">The sequence shown here is derived from an EMBL/GenBank/DDBJ whole genome shotgun (WGS) entry which is preliminary data.</text>
</comment>
<keyword evidence="2" id="KW-1185">Reference proteome</keyword>
<organism evidence="1 2">
    <name type="scientific">Dactylosporangium maewongense</name>
    <dbReference type="NCBI Taxonomy" id="634393"/>
    <lineage>
        <taxon>Bacteria</taxon>
        <taxon>Bacillati</taxon>
        <taxon>Actinomycetota</taxon>
        <taxon>Actinomycetes</taxon>
        <taxon>Micromonosporales</taxon>
        <taxon>Micromonosporaceae</taxon>
        <taxon>Dactylosporangium</taxon>
    </lineage>
</organism>